<dbReference type="RefSeq" id="WP_345388860.1">
    <property type="nucleotide sequence ID" value="NZ_BAABHG010000003.1"/>
</dbReference>
<evidence type="ECO:0000256" key="3">
    <source>
        <dbReference type="ARBA" id="ARBA00022692"/>
    </source>
</evidence>
<keyword evidence="3 6" id="KW-0812">Transmembrane</keyword>
<evidence type="ECO:0000256" key="4">
    <source>
        <dbReference type="ARBA" id="ARBA00022989"/>
    </source>
</evidence>
<evidence type="ECO:0000256" key="2">
    <source>
        <dbReference type="ARBA" id="ARBA00022475"/>
    </source>
</evidence>
<feature type="transmembrane region" description="Helical" evidence="6">
    <location>
        <begin position="20"/>
        <end position="44"/>
    </location>
</feature>
<protein>
    <submittedName>
        <fullName evidence="8">PLD nuclease N-terminal domain-containing protein</fullName>
    </submittedName>
</protein>
<name>A0ABW5G889_9PSEU</name>
<reference evidence="9" key="1">
    <citation type="journal article" date="2019" name="Int. J. Syst. Evol. Microbiol.">
        <title>The Global Catalogue of Microorganisms (GCM) 10K type strain sequencing project: providing services to taxonomists for standard genome sequencing and annotation.</title>
        <authorList>
            <consortium name="The Broad Institute Genomics Platform"/>
            <consortium name="The Broad Institute Genome Sequencing Center for Infectious Disease"/>
            <person name="Wu L."/>
            <person name="Ma J."/>
        </authorList>
    </citation>
    <scope>NUCLEOTIDE SEQUENCE [LARGE SCALE GENOMIC DNA]</scope>
    <source>
        <strain evidence="9">CGMCC 4.7643</strain>
    </source>
</reference>
<comment type="caution">
    <text evidence="8">The sequence shown here is derived from an EMBL/GenBank/DDBJ whole genome shotgun (WGS) entry which is preliminary data.</text>
</comment>
<evidence type="ECO:0000256" key="5">
    <source>
        <dbReference type="ARBA" id="ARBA00023136"/>
    </source>
</evidence>
<evidence type="ECO:0000259" key="7">
    <source>
        <dbReference type="Pfam" id="PF13396"/>
    </source>
</evidence>
<accession>A0ABW5G889</accession>
<keyword evidence="2" id="KW-1003">Cell membrane</keyword>
<organism evidence="8 9">
    <name type="scientific">Amycolatopsis samaneae</name>
    <dbReference type="NCBI Taxonomy" id="664691"/>
    <lineage>
        <taxon>Bacteria</taxon>
        <taxon>Bacillati</taxon>
        <taxon>Actinomycetota</taxon>
        <taxon>Actinomycetes</taxon>
        <taxon>Pseudonocardiales</taxon>
        <taxon>Pseudonocardiaceae</taxon>
        <taxon>Amycolatopsis</taxon>
    </lineage>
</organism>
<keyword evidence="9" id="KW-1185">Reference proteome</keyword>
<keyword evidence="4 6" id="KW-1133">Transmembrane helix</keyword>
<keyword evidence="5 6" id="KW-0472">Membrane</keyword>
<comment type="subcellular location">
    <subcellularLocation>
        <location evidence="1">Cell membrane</location>
        <topology evidence="1">Multi-pass membrane protein</topology>
    </subcellularLocation>
</comment>
<dbReference type="InterPro" id="IPR027379">
    <property type="entry name" value="CLS_N"/>
</dbReference>
<proteinExistence type="predicted"/>
<feature type="transmembrane region" description="Helical" evidence="6">
    <location>
        <begin position="56"/>
        <end position="77"/>
    </location>
</feature>
<dbReference type="EMBL" id="JBHUKU010000002">
    <property type="protein sequence ID" value="MFD2457499.1"/>
    <property type="molecule type" value="Genomic_DNA"/>
</dbReference>
<gene>
    <name evidence="8" type="ORF">ACFSYJ_02765</name>
</gene>
<dbReference type="Pfam" id="PF13396">
    <property type="entry name" value="PLDc_N"/>
    <property type="match status" value="1"/>
</dbReference>
<evidence type="ECO:0000256" key="1">
    <source>
        <dbReference type="ARBA" id="ARBA00004651"/>
    </source>
</evidence>
<feature type="domain" description="Cardiolipin synthase N-terminal" evidence="7">
    <location>
        <begin position="38"/>
        <end position="79"/>
    </location>
</feature>
<evidence type="ECO:0000313" key="8">
    <source>
        <dbReference type="EMBL" id="MFD2457499.1"/>
    </source>
</evidence>
<sequence>MPHHLVHVLAEGQGALTHGLGLGLGLVLALAGLAYLGFFLWALFSILGARIGCGATLLWLIVIFSLPFIGSLLWYVVGRKSVDPHLR</sequence>
<evidence type="ECO:0000313" key="9">
    <source>
        <dbReference type="Proteomes" id="UP001597419"/>
    </source>
</evidence>
<evidence type="ECO:0000256" key="6">
    <source>
        <dbReference type="SAM" id="Phobius"/>
    </source>
</evidence>
<dbReference type="Proteomes" id="UP001597419">
    <property type="component" value="Unassembled WGS sequence"/>
</dbReference>